<comment type="similarity">
    <text evidence="1 7">Belongs to the class-II aminoacyl-tRNA synthetase family. Type 1 subfamily.</text>
</comment>
<dbReference type="GO" id="GO:0140096">
    <property type="term" value="F:catalytic activity, acting on a protein"/>
    <property type="evidence" value="ECO:0007669"/>
    <property type="project" value="UniProtKB-ARBA"/>
</dbReference>
<organism evidence="9 10">
    <name type="scientific">Dialister succinatiphilus YIT 11850</name>
    <dbReference type="NCBI Taxonomy" id="742743"/>
    <lineage>
        <taxon>Bacteria</taxon>
        <taxon>Bacillati</taxon>
        <taxon>Bacillota</taxon>
        <taxon>Negativicutes</taxon>
        <taxon>Veillonellales</taxon>
        <taxon>Veillonellaceae</taxon>
        <taxon>Dialister</taxon>
    </lineage>
</organism>
<evidence type="ECO:0000256" key="3">
    <source>
        <dbReference type="ARBA" id="ARBA00022741"/>
    </source>
</evidence>
<dbReference type="STRING" id="742743.HMPREF9453_00745"/>
<evidence type="ECO:0000313" key="10">
    <source>
        <dbReference type="Proteomes" id="UP000003277"/>
    </source>
</evidence>
<evidence type="ECO:0000256" key="5">
    <source>
        <dbReference type="ARBA" id="ARBA00022917"/>
    </source>
</evidence>
<evidence type="ECO:0000256" key="6">
    <source>
        <dbReference type="ARBA" id="ARBA00023146"/>
    </source>
</evidence>
<comment type="caution">
    <text evidence="7">Lacks conserved residue(s) required for the propagation of feature annotation.</text>
</comment>
<keyword evidence="7" id="KW-0963">Cytoplasm</keyword>
<dbReference type="GO" id="GO:0005737">
    <property type="term" value="C:cytoplasm"/>
    <property type="evidence" value="ECO:0007669"/>
    <property type="project" value="UniProtKB-SubCell"/>
</dbReference>
<evidence type="ECO:0000313" key="9">
    <source>
        <dbReference type="EMBL" id="EHO63320.1"/>
    </source>
</evidence>
<dbReference type="NCBIfam" id="TIGR00459">
    <property type="entry name" value="aspS_bact"/>
    <property type="match status" value="1"/>
</dbReference>
<feature type="binding site" evidence="7">
    <location>
        <begin position="541"/>
        <end position="544"/>
    </location>
    <ligand>
        <name>ATP</name>
        <dbReference type="ChEBI" id="CHEBI:30616"/>
    </ligand>
</feature>
<dbReference type="GO" id="GO:0004815">
    <property type="term" value="F:aspartate-tRNA ligase activity"/>
    <property type="evidence" value="ECO:0007669"/>
    <property type="project" value="UniProtKB-UniRule"/>
</dbReference>
<dbReference type="InterPro" id="IPR004364">
    <property type="entry name" value="Aa-tRNA-synt_II"/>
</dbReference>
<comment type="subcellular location">
    <subcellularLocation>
        <location evidence="7">Cytoplasm</location>
    </subcellularLocation>
</comment>
<dbReference type="InterPro" id="IPR004115">
    <property type="entry name" value="GAD-like_sf"/>
</dbReference>
<proteinExistence type="inferred from homology"/>
<dbReference type="PANTHER" id="PTHR22594:SF5">
    <property type="entry name" value="ASPARTATE--TRNA LIGASE, MITOCHONDRIAL"/>
    <property type="match status" value="1"/>
</dbReference>
<dbReference type="RefSeq" id="WP_008859249.1">
    <property type="nucleotide sequence ID" value="NZ_JH591187.1"/>
</dbReference>
<keyword evidence="2 7" id="KW-0436">Ligase</keyword>
<feature type="binding site" evidence="7">
    <location>
        <position position="455"/>
    </location>
    <ligand>
        <name>L-aspartate</name>
        <dbReference type="ChEBI" id="CHEBI:29991"/>
    </ligand>
</feature>
<keyword evidence="6 7" id="KW-0030">Aminoacyl-tRNA synthetase</keyword>
<dbReference type="OrthoDB" id="9802326at2"/>
<feature type="region of interest" description="Aspartate" evidence="7">
    <location>
        <begin position="205"/>
        <end position="208"/>
    </location>
</feature>
<keyword evidence="10" id="KW-1185">Reference proteome</keyword>
<evidence type="ECO:0000256" key="7">
    <source>
        <dbReference type="HAMAP-Rule" id="MF_00044"/>
    </source>
</evidence>
<dbReference type="eggNOG" id="COG0173">
    <property type="taxonomic scope" value="Bacteria"/>
</dbReference>
<dbReference type="PANTHER" id="PTHR22594">
    <property type="entry name" value="ASPARTYL/LYSYL-TRNA SYNTHETASE"/>
    <property type="match status" value="1"/>
</dbReference>
<dbReference type="GO" id="GO:0005524">
    <property type="term" value="F:ATP binding"/>
    <property type="evidence" value="ECO:0007669"/>
    <property type="project" value="UniProtKB-UniRule"/>
</dbReference>
<dbReference type="AlphaFoldDB" id="H1CZF2"/>
<feature type="binding site" evidence="7">
    <location>
        <position position="236"/>
    </location>
    <ligand>
        <name>ATP</name>
        <dbReference type="ChEBI" id="CHEBI:30616"/>
    </ligand>
</feature>
<dbReference type="GO" id="GO:0003676">
    <property type="term" value="F:nucleic acid binding"/>
    <property type="evidence" value="ECO:0007669"/>
    <property type="project" value="InterPro"/>
</dbReference>
<dbReference type="InterPro" id="IPR004524">
    <property type="entry name" value="Asp-tRNA-ligase_1"/>
</dbReference>
<dbReference type="HOGENOM" id="CLU_014330_3_2_9"/>
<comment type="caution">
    <text evidence="9">The sequence shown here is derived from an EMBL/GenBank/DDBJ whole genome shotgun (WGS) entry which is preliminary data.</text>
</comment>
<dbReference type="InterPro" id="IPR045864">
    <property type="entry name" value="aa-tRNA-synth_II/BPL/LPL"/>
</dbReference>
<comment type="subunit">
    <text evidence="7">Homodimer.</text>
</comment>
<dbReference type="CDD" id="cd00777">
    <property type="entry name" value="AspRS_core"/>
    <property type="match status" value="1"/>
</dbReference>
<dbReference type="InterPro" id="IPR047090">
    <property type="entry name" value="AspRS_core"/>
</dbReference>
<dbReference type="PATRIC" id="fig|742743.3.peg.754"/>
<gene>
    <name evidence="7" type="primary">aspS</name>
    <name evidence="9" type="ORF">HMPREF9453_00745</name>
</gene>
<comment type="catalytic activity">
    <reaction evidence="7">
        <text>tRNA(Asx) + L-aspartate + ATP = L-aspartyl-tRNA(Asx) + AMP + diphosphate</text>
        <dbReference type="Rhea" id="RHEA:18349"/>
        <dbReference type="Rhea" id="RHEA-COMP:9710"/>
        <dbReference type="Rhea" id="RHEA-COMP:9711"/>
        <dbReference type="ChEBI" id="CHEBI:29991"/>
        <dbReference type="ChEBI" id="CHEBI:30616"/>
        <dbReference type="ChEBI" id="CHEBI:33019"/>
        <dbReference type="ChEBI" id="CHEBI:78442"/>
        <dbReference type="ChEBI" id="CHEBI:78516"/>
        <dbReference type="ChEBI" id="CHEBI:456215"/>
        <dbReference type="EC" id="6.1.1.23"/>
    </reaction>
</comment>
<dbReference type="InterPro" id="IPR029351">
    <property type="entry name" value="GAD_dom"/>
</dbReference>
<evidence type="ECO:0000256" key="4">
    <source>
        <dbReference type="ARBA" id="ARBA00022840"/>
    </source>
</evidence>
<dbReference type="PROSITE" id="PS50862">
    <property type="entry name" value="AA_TRNA_LIGASE_II"/>
    <property type="match status" value="1"/>
</dbReference>
<feature type="binding site" evidence="7">
    <location>
        <position position="181"/>
    </location>
    <ligand>
        <name>L-aspartate</name>
        <dbReference type="ChEBI" id="CHEBI:29991"/>
    </ligand>
</feature>
<dbReference type="Pfam" id="PF02938">
    <property type="entry name" value="GAD"/>
    <property type="match status" value="1"/>
</dbReference>
<dbReference type="GO" id="GO:0050560">
    <property type="term" value="F:aspartate-tRNA(Asn) ligase activity"/>
    <property type="evidence" value="ECO:0007669"/>
    <property type="project" value="UniProtKB-EC"/>
</dbReference>
<dbReference type="Gene3D" id="2.40.50.140">
    <property type="entry name" value="Nucleic acid-binding proteins"/>
    <property type="match status" value="1"/>
</dbReference>
<dbReference type="EC" id="6.1.1.23" evidence="7"/>
<dbReference type="SUPFAM" id="SSF55261">
    <property type="entry name" value="GAD domain-like"/>
    <property type="match status" value="1"/>
</dbReference>
<feature type="binding site" evidence="7">
    <location>
        <begin position="227"/>
        <end position="229"/>
    </location>
    <ligand>
        <name>ATP</name>
        <dbReference type="ChEBI" id="CHEBI:30616"/>
    </ligand>
</feature>
<dbReference type="InterPro" id="IPR012340">
    <property type="entry name" value="NA-bd_OB-fold"/>
</dbReference>
<reference evidence="9 10" key="1">
    <citation type="submission" date="2011-11" db="EMBL/GenBank/DDBJ databases">
        <title>The Genome Sequence of Dialister succinatiphilus YIT 11850.</title>
        <authorList>
            <consortium name="The Broad Institute Genome Sequencing Platform"/>
            <person name="Earl A."/>
            <person name="Ward D."/>
            <person name="Feldgarden M."/>
            <person name="Gevers D."/>
            <person name="Morotomi M."/>
            <person name="Young S.K."/>
            <person name="Zeng Q."/>
            <person name="Gargeya S."/>
            <person name="Fitzgerald M."/>
            <person name="Haas B."/>
            <person name="Abouelleil A."/>
            <person name="Alvarado L."/>
            <person name="Arachchi H.M."/>
            <person name="Berlin A."/>
            <person name="Brown A."/>
            <person name="Chapman S.B."/>
            <person name="Dunbar C."/>
            <person name="Gearin G."/>
            <person name="Goldberg J."/>
            <person name="Griggs A."/>
            <person name="Gujja S."/>
            <person name="Heiman D."/>
            <person name="Howarth C."/>
            <person name="Lui A."/>
            <person name="MacDonald P.J.P."/>
            <person name="Montmayeur A."/>
            <person name="Murphy C."/>
            <person name="Neiman D."/>
            <person name="Pearson M."/>
            <person name="Priest M."/>
            <person name="Roberts A."/>
            <person name="Saif S."/>
            <person name="Shea T."/>
            <person name="Sisk P."/>
            <person name="Stolte C."/>
            <person name="Sykes S."/>
            <person name="Wortman J."/>
            <person name="Nusbaum C."/>
            <person name="Birren B."/>
        </authorList>
    </citation>
    <scope>NUCLEOTIDE SEQUENCE [LARGE SCALE GENOMIC DNA]</scope>
    <source>
        <strain evidence="9 10">YIT 11850</strain>
    </source>
</reference>
<dbReference type="EMBL" id="ADLT01000017">
    <property type="protein sequence ID" value="EHO63320.1"/>
    <property type="molecule type" value="Genomic_DNA"/>
</dbReference>
<evidence type="ECO:0000256" key="1">
    <source>
        <dbReference type="ARBA" id="ARBA00006303"/>
    </source>
</evidence>
<dbReference type="InterPro" id="IPR006195">
    <property type="entry name" value="aa-tRNA-synth_II"/>
</dbReference>
<dbReference type="HAMAP" id="MF_00044">
    <property type="entry name" value="Asp_tRNA_synth_type1"/>
    <property type="match status" value="1"/>
</dbReference>
<comment type="function">
    <text evidence="7">Aspartyl-tRNA synthetase with relaxed tRNA specificity since it is able to aspartylate not only its cognate tRNA(Asp) but also tRNA(Asn). Reaction proceeds in two steps: L-aspartate is first activated by ATP to form Asp-AMP and then transferred to the acceptor end of tRNA(Asp/Asn).</text>
</comment>
<dbReference type="Proteomes" id="UP000003277">
    <property type="component" value="Unassembled WGS sequence"/>
</dbReference>
<evidence type="ECO:0000259" key="8">
    <source>
        <dbReference type="PROSITE" id="PS50862"/>
    </source>
</evidence>
<feature type="site" description="Important for tRNA non-discrimination" evidence="7">
    <location>
        <position position="37"/>
    </location>
</feature>
<dbReference type="NCBIfam" id="NF001750">
    <property type="entry name" value="PRK00476.1"/>
    <property type="match status" value="1"/>
</dbReference>
<name>H1CZF2_9FIRM</name>
<evidence type="ECO:0000256" key="2">
    <source>
        <dbReference type="ARBA" id="ARBA00022598"/>
    </source>
</evidence>
<feature type="binding site" evidence="7">
    <location>
        <position position="227"/>
    </location>
    <ligand>
        <name>L-aspartate</name>
        <dbReference type="ChEBI" id="CHEBI:29991"/>
    </ligand>
</feature>
<dbReference type="InterPro" id="IPR002312">
    <property type="entry name" value="Asp/Asn-tRNA-synth_IIb"/>
</dbReference>
<dbReference type="CDD" id="cd04317">
    <property type="entry name" value="EcAspRS_like_N"/>
    <property type="match status" value="1"/>
</dbReference>
<accession>H1CZF2</accession>
<keyword evidence="5 7" id="KW-0648">Protein biosynthesis</keyword>
<feature type="domain" description="Aminoacyl-transfer RNA synthetases class-II family profile" evidence="8">
    <location>
        <begin position="150"/>
        <end position="562"/>
    </location>
</feature>
<sequence>METMAGMRRSCGCGKVTENDCGKELTLAGWVNTRRDHGGLIFIDLRDRSGIVQLVLSPQYGEEAFHKAEGVRSEYVLAVKGKVRERSADTVNPKMKTGKVEVVVSELRVLNKAKTPPFYVEDGIDVDENVRLKYRYIDLRRPEMQNHLIMRHKIVHEMRTFLDENDFLEIETPMLTKSTPEGARDYLVPSRVNPGKFYALPQSPQLFKQLLMVSGLERYFQVARCFRDEDLRADRQPEFTQLDMELSFEDQDFILDLMEHMMQRVFKKVLNRDIEIPFKRIKWDDAMNLYGSDKPDLRFDMHFYNISDLLRDTGFKVFRSVLDNGGVVKAINVKGDAAIPRRELDGLVDYVGHYGAKGLAWIGFNEDGSLKCQITKFLGEDKIREIGKACEAEKGDLVLIIADKPKVVAQALGELRLEMARRMNLIDPNEFCFRWVTDFPMFEYSEEEHRYVAEHHPFTAPRDEDVQHLLTDPSKVYAKAYDMVLNGVEAGGGSLRIYQEDLQEKVFKAIGISQEEAEQKFGFLLDAFKYGAPPHAGIALGLDRLVMLMLHLDSIRDVIAFPKTQSAIDPLTQAPSTVADKQLKELHIKVDIKKEKDLFEKA</sequence>
<feature type="binding site" evidence="7">
    <location>
        <position position="489"/>
    </location>
    <ligand>
        <name>ATP</name>
        <dbReference type="ChEBI" id="CHEBI:30616"/>
    </ligand>
</feature>
<dbReference type="Pfam" id="PF01336">
    <property type="entry name" value="tRNA_anti-codon"/>
    <property type="match status" value="1"/>
</dbReference>
<protein>
    <recommendedName>
        <fullName evidence="7">Aspartate--tRNA(Asp/Asn) ligase</fullName>
        <ecNumber evidence="7">6.1.1.23</ecNumber>
    </recommendedName>
    <alternativeName>
        <fullName evidence="7">Aspartyl-tRNA synthetase</fullName>
        <shortName evidence="7">AspRS</shortName>
    </alternativeName>
    <alternativeName>
        <fullName evidence="7">Non-discriminating aspartyl-tRNA synthetase</fullName>
        <shortName evidence="7">ND-AspRS</shortName>
    </alternativeName>
</protein>
<dbReference type="GO" id="GO:0006422">
    <property type="term" value="P:aspartyl-tRNA aminoacylation"/>
    <property type="evidence" value="ECO:0007669"/>
    <property type="project" value="UniProtKB-UniRule"/>
</dbReference>
<dbReference type="Pfam" id="PF00152">
    <property type="entry name" value="tRNA-synt_2"/>
    <property type="match status" value="1"/>
</dbReference>
<dbReference type="InterPro" id="IPR047089">
    <property type="entry name" value="Asp-tRNA-ligase_1_N"/>
</dbReference>
<feature type="binding site" evidence="7">
    <location>
        <position position="496"/>
    </location>
    <ligand>
        <name>L-aspartate</name>
        <dbReference type="ChEBI" id="CHEBI:29991"/>
    </ligand>
</feature>
<dbReference type="GO" id="GO:0016740">
    <property type="term" value="F:transferase activity"/>
    <property type="evidence" value="ECO:0007669"/>
    <property type="project" value="UniProtKB-ARBA"/>
</dbReference>
<dbReference type="Gene3D" id="3.30.930.10">
    <property type="entry name" value="Bira Bifunctional Protein, Domain 2"/>
    <property type="match status" value="1"/>
</dbReference>
<dbReference type="PRINTS" id="PR01042">
    <property type="entry name" value="TRNASYNTHASP"/>
</dbReference>
<dbReference type="SUPFAM" id="SSF50249">
    <property type="entry name" value="Nucleic acid-binding proteins"/>
    <property type="match status" value="1"/>
</dbReference>
<keyword evidence="3 7" id="KW-0547">Nucleotide-binding</keyword>
<dbReference type="InterPro" id="IPR004365">
    <property type="entry name" value="NA-bd_OB_tRNA"/>
</dbReference>
<dbReference type="Gene3D" id="3.30.1360.30">
    <property type="entry name" value="GAD-like domain"/>
    <property type="match status" value="1"/>
</dbReference>
<keyword evidence="4 7" id="KW-0067">ATP-binding</keyword>
<dbReference type="SUPFAM" id="SSF55681">
    <property type="entry name" value="Class II aaRS and biotin synthetases"/>
    <property type="match status" value="1"/>
</dbReference>